<feature type="region of interest" description="Disordered" evidence="1">
    <location>
        <begin position="21"/>
        <end position="73"/>
    </location>
</feature>
<dbReference type="PANTHER" id="PTHR13348">
    <property type="entry name" value="RIBONUCLEASE P SUBUNIT P29"/>
    <property type="match status" value="1"/>
</dbReference>
<dbReference type="OrthoDB" id="124041at2759"/>
<dbReference type="GO" id="GO:0000172">
    <property type="term" value="C:ribonuclease MRP complex"/>
    <property type="evidence" value="ECO:0007669"/>
    <property type="project" value="InterPro"/>
</dbReference>
<dbReference type="GO" id="GO:0033204">
    <property type="term" value="F:ribonuclease P RNA binding"/>
    <property type="evidence" value="ECO:0007669"/>
    <property type="project" value="InterPro"/>
</dbReference>
<dbReference type="InterPro" id="IPR016848">
    <property type="entry name" value="RNase_P/MRP_Rpp29-subunit"/>
</dbReference>
<comment type="caution">
    <text evidence="2">The sequence shown here is derived from an EMBL/GenBank/DDBJ whole genome shotgun (WGS) entry which is preliminary data.</text>
</comment>
<feature type="compositionally biased region" description="Polar residues" evidence="1">
    <location>
        <begin position="52"/>
        <end position="71"/>
    </location>
</feature>
<proteinExistence type="predicted"/>
<evidence type="ECO:0000313" key="2">
    <source>
        <dbReference type="EMBL" id="KAJ4844738.1"/>
    </source>
</evidence>
<name>A0A9Q0JK55_9ROSI</name>
<reference evidence="2" key="2">
    <citation type="journal article" date="2023" name="Plants (Basel)">
        <title>Annotation of the Turnera subulata (Passifloraceae) Draft Genome Reveals the S-Locus Evolved after the Divergence of Turneroideae from Passifloroideae in a Stepwise Manner.</title>
        <authorList>
            <person name="Henning P.M."/>
            <person name="Roalson E.H."/>
            <person name="Mir W."/>
            <person name="McCubbin A.G."/>
            <person name="Shore J.S."/>
        </authorList>
    </citation>
    <scope>NUCLEOTIDE SEQUENCE</scope>
    <source>
        <strain evidence="2">F60SS</strain>
    </source>
</reference>
<dbReference type="EMBL" id="JAKUCV010001875">
    <property type="protein sequence ID" value="KAJ4844738.1"/>
    <property type="molecule type" value="Genomic_DNA"/>
</dbReference>
<dbReference type="GO" id="GO:0030677">
    <property type="term" value="C:ribonuclease P complex"/>
    <property type="evidence" value="ECO:0007669"/>
    <property type="project" value="InterPro"/>
</dbReference>
<evidence type="ECO:0000313" key="3">
    <source>
        <dbReference type="Proteomes" id="UP001141552"/>
    </source>
</evidence>
<sequence length="214" mass="24041">MAADTDSQEKKALAIKALERRNAAEKLQQQKIISKPKPPHVGGKSSTKEDSSSATPSKQVPVSFWTPNSAHPQDAGDNCESYFELSHPVHENLLKPDAKSNGEASSMVSKILHDLFQRGDYGHKYLQGWKRMKIDNCILLDNHVRRSKNPDYHIKALKTFSKRSKKHMSRKQHKKCGSFEMPQDIRNMNQSDVAQCLLNADLHGAIILGGNLFL</sequence>
<dbReference type="PANTHER" id="PTHR13348:SF0">
    <property type="entry name" value="RIBONUCLEASE P PROTEIN SUBUNIT P29"/>
    <property type="match status" value="1"/>
</dbReference>
<keyword evidence="3" id="KW-1185">Reference proteome</keyword>
<dbReference type="Proteomes" id="UP001141552">
    <property type="component" value="Unassembled WGS sequence"/>
</dbReference>
<gene>
    <name evidence="2" type="ORF">Tsubulata_016303</name>
</gene>
<dbReference type="AlphaFoldDB" id="A0A9Q0JK55"/>
<accession>A0A9Q0JK55</accession>
<reference evidence="2" key="1">
    <citation type="submission" date="2022-02" db="EMBL/GenBank/DDBJ databases">
        <authorList>
            <person name="Henning P.M."/>
            <person name="McCubbin A.G."/>
            <person name="Shore J.S."/>
        </authorList>
    </citation>
    <scope>NUCLEOTIDE SEQUENCE</scope>
    <source>
        <strain evidence="2">F60SS</strain>
        <tissue evidence="2">Leaves</tissue>
    </source>
</reference>
<dbReference type="GO" id="GO:0001682">
    <property type="term" value="P:tRNA 5'-leader removal"/>
    <property type="evidence" value="ECO:0007669"/>
    <property type="project" value="InterPro"/>
</dbReference>
<evidence type="ECO:0000256" key="1">
    <source>
        <dbReference type="SAM" id="MobiDB-lite"/>
    </source>
</evidence>
<protein>
    <submittedName>
        <fullName evidence="2">Uncharacterized protein</fullName>
    </submittedName>
</protein>
<dbReference type="GO" id="GO:0006364">
    <property type="term" value="P:rRNA processing"/>
    <property type="evidence" value="ECO:0007669"/>
    <property type="project" value="TreeGrafter"/>
</dbReference>
<organism evidence="2 3">
    <name type="scientific">Turnera subulata</name>
    <dbReference type="NCBI Taxonomy" id="218843"/>
    <lineage>
        <taxon>Eukaryota</taxon>
        <taxon>Viridiplantae</taxon>
        <taxon>Streptophyta</taxon>
        <taxon>Embryophyta</taxon>
        <taxon>Tracheophyta</taxon>
        <taxon>Spermatophyta</taxon>
        <taxon>Magnoliopsida</taxon>
        <taxon>eudicotyledons</taxon>
        <taxon>Gunneridae</taxon>
        <taxon>Pentapetalae</taxon>
        <taxon>rosids</taxon>
        <taxon>fabids</taxon>
        <taxon>Malpighiales</taxon>
        <taxon>Passifloraceae</taxon>
        <taxon>Turnera</taxon>
    </lineage>
</organism>